<organism evidence="3 4">
    <name type="scientific">Enemella evansiae</name>
    <dbReference type="NCBI Taxonomy" id="2016499"/>
    <lineage>
        <taxon>Bacteria</taxon>
        <taxon>Bacillati</taxon>
        <taxon>Actinomycetota</taxon>
        <taxon>Actinomycetes</taxon>
        <taxon>Propionibacteriales</taxon>
        <taxon>Propionibacteriaceae</taxon>
        <taxon>Enemella</taxon>
    </lineage>
</organism>
<evidence type="ECO:0000256" key="1">
    <source>
        <dbReference type="SAM" id="Phobius"/>
    </source>
</evidence>
<comment type="caution">
    <text evidence="3">The sequence shown here is derived from an EMBL/GenBank/DDBJ whole genome shotgun (WGS) entry which is preliminary data.</text>
</comment>
<gene>
    <name evidence="3" type="ORF">CGZ94_03005</name>
</gene>
<name>A0A255GQI9_9ACTN</name>
<feature type="transmembrane region" description="Helical" evidence="1">
    <location>
        <begin position="351"/>
        <end position="368"/>
    </location>
</feature>
<protein>
    <recommendedName>
        <fullName evidence="2">Terminal beta-(1-&gt;2)-arabinofuranosyltransferase C-terminal domain-containing protein</fullName>
    </recommendedName>
</protein>
<feature type="transmembrane region" description="Helical" evidence="1">
    <location>
        <begin position="375"/>
        <end position="394"/>
    </location>
</feature>
<feature type="transmembrane region" description="Helical" evidence="1">
    <location>
        <begin position="319"/>
        <end position="339"/>
    </location>
</feature>
<evidence type="ECO:0000313" key="3">
    <source>
        <dbReference type="EMBL" id="OYO17851.1"/>
    </source>
</evidence>
<dbReference type="InterPro" id="IPR058983">
    <property type="entry name" value="AftB_C"/>
</dbReference>
<proteinExistence type="predicted"/>
<feature type="transmembrane region" description="Helical" evidence="1">
    <location>
        <begin position="240"/>
        <end position="256"/>
    </location>
</feature>
<evidence type="ECO:0000313" key="4">
    <source>
        <dbReference type="Proteomes" id="UP000215896"/>
    </source>
</evidence>
<feature type="transmembrane region" description="Helical" evidence="1">
    <location>
        <begin position="118"/>
        <end position="137"/>
    </location>
</feature>
<reference evidence="3 4" key="1">
    <citation type="submission" date="2017-07" db="EMBL/GenBank/DDBJ databases">
        <title>Draft whole genome sequences of clinical Proprionibacteriaceae strains.</title>
        <authorList>
            <person name="Bernier A.-M."/>
            <person name="Bernard K."/>
            <person name="Domingo M.-C."/>
        </authorList>
    </citation>
    <scope>NUCLEOTIDE SEQUENCE [LARGE SCALE GENOMIC DNA]</scope>
    <source>
        <strain evidence="3 4">NML 030167</strain>
    </source>
</reference>
<keyword evidence="4" id="KW-1185">Reference proteome</keyword>
<dbReference type="Proteomes" id="UP000215896">
    <property type="component" value="Unassembled WGS sequence"/>
</dbReference>
<feature type="domain" description="Terminal beta-(1-&gt;2)-arabinofuranosyltransferase C-terminal" evidence="2">
    <location>
        <begin position="473"/>
        <end position="587"/>
    </location>
</feature>
<keyword evidence="1" id="KW-0472">Membrane</keyword>
<feature type="transmembrane region" description="Helical" evidence="1">
    <location>
        <begin position="144"/>
        <end position="161"/>
    </location>
</feature>
<accession>A0A255GQI9</accession>
<dbReference type="EMBL" id="NMVO01000001">
    <property type="protein sequence ID" value="OYO17851.1"/>
    <property type="molecule type" value="Genomic_DNA"/>
</dbReference>
<keyword evidence="1" id="KW-0812">Transmembrane</keyword>
<dbReference type="Pfam" id="PF26371">
    <property type="entry name" value="AftB_C"/>
    <property type="match status" value="1"/>
</dbReference>
<feature type="transmembrane region" description="Helical" evidence="1">
    <location>
        <begin position="217"/>
        <end position="233"/>
    </location>
</feature>
<dbReference type="RefSeq" id="WP_094404617.1">
    <property type="nucleotide sequence ID" value="NZ_NMVO01000001.1"/>
</dbReference>
<dbReference type="OrthoDB" id="3721873at2"/>
<sequence length="599" mass="65853">MLLPEARLSRLGSTSARPIPETHLGRAWLALQLVFTPSHVAVAAPIVMVAFMGWQQRWISDDGWINIRVLNQFFAGNGPVFNIGERVEVTTSTLWFWMLVAGRWLFPGTEPQVTGAAVGWLLTLAGMVTAALGAARLFARRNTFVTVPLGILAMAALPPFWDFTTSGLETGLSFAWLGTCFWLLTRRIPPAPEGRLRNWPIAAGLCIGLGPLTRPDFTLYAGLFAVALLLTRLRAWWQMIICCLIGILPAVAYQVWRMGYYALLVPNTALAKSAADAQWEQGLIYLIDYAGLYVLAVPLLVGLLGVGLHLAYAVRKRDLARAAVVAAPVLGALLHAAYITRVGGDFMHARFLLPDTFALMLPAAVIAVDKPRRETAMVVLAFVAGWAVAISTSARTPYTERASEEGIANERAFWAATTTTNRLLTINDWRSSMRAWDGQLARWNAEAGLSYYDNGRDRLPTRTGTGIYLDRDNMGILSVMAGNEVYVIDQLALTDPITSHAIEDPRLREHTRVGHNPRPAAWRIARYVKPAEDDSQAVVHARLAMQCGDLAVLQQAVTAPMTPARFWENVSLAPRLTTFSFPADPAEARKALCGWQPGW</sequence>
<feature type="transmembrane region" description="Helical" evidence="1">
    <location>
        <begin position="290"/>
        <end position="312"/>
    </location>
</feature>
<keyword evidence="1" id="KW-1133">Transmembrane helix</keyword>
<feature type="transmembrane region" description="Helical" evidence="1">
    <location>
        <begin position="27"/>
        <end position="51"/>
    </location>
</feature>
<evidence type="ECO:0000259" key="2">
    <source>
        <dbReference type="Pfam" id="PF26371"/>
    </source>
</evidence>
<dbReference type="AlphaFoldDB" id="A0A255GQI9"/>